<dbReference type="RefSeq" id="XP_001326127.1">
    <property type="nucleotide sequence ID" value="XM_001326092.1"/>
</dbReference>
<dbReference type="VEuPathDB" id="TrichDB:TVAG_028570"/>
<gene>
    <name evidence="2" type="ORF">TVAG_028570</name>
</gene>
<accession>A2E0A4</accession>
<proteinExistence type="predicted"/>
<feature type="region of interest" description="Disordered" evidence="1">
    <location>
        <begin position="267"/>
        <end position="286"/>
    </location>
</feature>
<dbReference type="InterPro" id="IPR032675">
    <property type="entry name" value="LRR_dom_sf"/>
</dbReference>
<reference evidence="2" key="2">
    <citation type="journal article" date="2007" name="Science">
        <title>Draft genome sequence of the sexually transmitted pathogen Trichomonas vaginalis.</title>
        <authorList>
            <person name="Carlton J.M."/>
            <person name="Hirt R.P."/>
            <person name="Silva J.C."/>
            <person name="Delcher A.L."/>
            <person name="Schatz M."/>
            <person name="Zhao Q."/>
            <person name="Wortman J.R."/>
            <person name="Bidwell S.L."/>
            <person name="Alsmark U.C.M."/>
            <person name="Besteiro S."/>
            <person name="Sicheritz-Ponten T."/>
            <person name="Noel C.J."/>
            <person name="Dacks J.B."/>
            <person name="Foster P.G."/>
            <person name="Simillion C."/>
            <person name="Van de Peer Y."/>
            <person name="Miranda-Saavedra D."/>
            <person name="Barton G.J."/>
            <person name="Westrop G.D."/>
            <person name="Mueller S."/>
            <person name="Dessi D."/>
            <person name="Fiori P.L."/>
            <person name="Ren Q."/>
            <person name="Paulsen I."/>
            <person name="Zhang H."/>
            <person name="Bastida-Corcuera F.D."/>
            <person name="Simoes-Barbosa A."/>
            <person name="Brown M.T."/>
            <person name="Hayes R.D."/>
            <person name="Mukherjee M."/>
            <person name="Okumura C.Y."/>
            <person name="Schneider R."/>
            <person name="Smith A.J."/>
            <person name="Vanacova S."/>
            <person name="Villalvazo M."/>
            <person name="Haas B.J."/>
            <person name="Pertea M."/>
            <person name="Feldblyum T.V."/>
            <person name="Utterback T.R."/>
            <person name="Shu C.L."/>
            <person name="Osoegawa K."/>
            <person name="de Jong P.J."/>
            <person name="Hrdy I."/>
            <person name="Horvathova L."/>
            <person name="Zubacova Z."/>
            <person name="Dolezal P."/>
            <person name="Malik S.B."/>
            <person name="Logsdon J.M. Jr."/>
            <person name="Henze K."/>
            <person name="Gupta A."/>
            <person name="Wang C.C."/>
            <person name="Dunne R.L."/>
            <person name="Upcroft J.A."/>
            <person name="Upcroft P."/>
            <person name="White O."/>
            <person name="Salzberg S.L."/>
            <person name="Tang P."/>
            <person name="Chiu C.-H."/>
            <person name="Lee Y.-S."/>
            <person name="Embley T.M."/>
            <person name="Coombs G.H."/>
            <person name="Mottram J.C."/>
            <person name="Tachezy J."/>
            <person name="Fraser-Liggett C.M."/>
            <person name="Johnson P.J."/>
        </authorList>
    </citation>
    <scope>NUCLEOTIDE SEQUENCE [LARGE SCALE GENOMIC DNA]</scope>
    <source>
        <strain evidence="2">G3</strain>
    </source>
</reference>
<dbReference type="InParanoid" id="A2E0A4"/>
<reference evidence="2" key="1">
    <citation type="submission" date="2006-10" db="EMBL/GenBank/DDBJ databases">
        <authorList>
            <person name="Amadeo P."/>
            <person name="Zhao Q."/>
            <person name="Wortman J."/>
            <person name="Fraser-Liggett C."/>
            <person name="Carlton J."/>
        </authorList>
    </citation>
    <scope>NUCLEOTIDE SEQUENCE</scope>
    <source>
        <strain evidence="2">G3</strain>
    </source>
</reference>
<keyword evidence="3" id="KW-1185">Reference proteome</keyword>
<evidence type="ECO:0000256" key="1">
    <source>
        <dbReference type="SAM" id="MobiDB-lite"/>
    </source>
</evidence>
<sequence>MDQILSLEELKKISKSSEKNFYEFDLSAIYIDYWNPLKYTLIQNGPLNIQGIGFNYQTFINFQAQLKQAKKNTSSKGMYHPPIEYEGSIQKNCKDLIPELIGLLSRIIPKTRTIRQLSFRTMPFGLNEIEILSQSIIQCNSLRVLKFSDIPLYDNGFAKICESLKRQAVQELQCKNCGLSDAIIPAFVDLLENHCRIQKIAEKHAEQNKDKNLGLVCLHVIDFSNNNLTTRFVDEIHEILDSSPVTSLELTGNDDIDFSTVQSPKIVLGGGDDSTDKSSSISAREKELERENLRLKRVVSSLVQGKDVVALRSDMYAVGDRANELAEHVRILDELCMKFESGEMSPPRPKKKPAKKKRAQSARSRLFPY</sequence>
<evidence type="ECO:0008006" key="4">
    <source>
        <dbReference type="Google" id="ProtNLM"/>
    </source>
</evidence>
<evidence type="ECO:0000313" key="3">
    <source>
        <dbReference type="Proteomes" id="UP000001542"/>
    </source>
</evidence>
<dbReference type="VEuPathDB" id="TrichDB:TVAGG3_0556870"/>
<dbReference type="EMBL" id="DS113278">
    <property type="protein sequence ID" value="EAY13904.1"/>
    <property type="molecule type" value="Genomic_DNA"/>
</dbReference>
<protein>
    <recommendedName>
        <fullName evidence="4">Leucine Rich Repeat family protein</fullName>
    </recommendedName>
</protein>
<dbReference type="PANTHER" id="PTHR24110:SF3">
    <property type="entry name" value="CENTROSOMAL PROTEIN OF 78 KDA"/>
    <property type="match status" value="1"/>
</dbReference>
<organism evidence="2 3">
    <name type="scientific">Trichomonas vaginalis (strain ATCC PRA-98 / G3)</name>
    <dbReference type="NCBI Taxonomy" id="412133"/>
    <lineage>
        <taxon>Eukaryota</taxon>
        <taxon>Metamonada</taxon>
        <taxon>Parabasalia</taxon>
        <taxon>Trichomonadida</taxon>
        <taxon>Trichomonadidae</taxon>
        <taxon>Trichomonas</taxon>
    </lineage>
</organism>
<name>A2E0A4_TRIV3</name>
<dbReference type="OrthoDB" id="78308at2759"/>
<dbReference type="SMR" id="A2E0A4"/>
<feature type="compositionally biased region" description="Basic residues" evidence="1">
    <location>
        <begin position="348"/>
        <end position="360"/>
    </location>
</feature>
<dbReference type="PANTHER" id="PTHR24110">
    <property type="entry name" value="CENTROSOMAL PROTEIN OF 78 KDA"/>
    <property type="match status" value="1"/>
</dbReference>
<evidence type="ECO:0000313" key="2">
    <source>
        <dbReference type="EMBL" id="EAY13904.1"/>
    </source>
</evidence>
<dbReference type="Proteomes" id="UP000001542">
    <property type="component" value="Unassembled WGS sequence"/>
</dbReference>
<dbReference type="KEGG" id="tva:4771891"/>
<dbReference type="Gene3D" id="3.80.10.10">
    <property type="entry name" value="Ribonuclease Inhibitor"/>
    <property type="match status" value="1"/>
</dbReference>
<dbReference type="SUPFAM" id="SSF52047">
    <property type="entry name" value="RNI-like"/>
    <property type="match status" value="1"/>
</dbReference>
<dbReference type="AlphaFoldDB" id="A2E0A4"/>
<feature type="region of interest" description="Disordered" evidence="1">
    <location>
        <begin position="340"/>
        <end position="369"/>
    </location>
</feature>